<comment type="caution">
    <text evidence="2">The sequence shown here is derived from an EMBL/GenBank/DDBJ whole genome shotgun (WGS) entry which is preliminary data.</text>
</comment>
<evidence type="ECO:0000313" key="3">
    <source>
        <dbReference type="Proteomes" id="UP000215335"/>
    </source>
</evidence>
<name>A0A232F5T7_9HYME</name>
<organism evidence="2 3">
    <name type="scientific">Trichomalopsis sarcophagae</name>
    <dbReference type="NCBI Taxonomy" id="543379"/>
    <lineage>
        <taxon>Eukaryota</taxon>
        <taxon>Metazoa</taxon>
        <taxon>Ecdysozoa</taxon>
        <taxon>Arthropoda</taxon>
        <taxon>Hexapoda</taxon>
        <taxon>Insecta</taxon>
        <taxon>Pterygota</taxon>
        <taxon>Neoptera</taxon>
        <taxon>Endopterygota</taxon>
        <taxon>Hymenoptera</taxon>
        <taxon>Apocrita</taxon>
        <taxon>Proctotrupomorpha</taxon>
        <taxon>Chalcidoidea</taxon>
        <taxon>Pteromalidae</taxon>
        <taxon>Pteromalinae</taxon>
        <taxon>Trichomalopsis</taxon>
    </lineage>
</organism>
<keyword evidence="1" id="KW-0812">Transmembrane</keyword>
<sequence>SSSTIHGAATTSSSSLSRRQFRVVLHPTWPALLPDKTSEFWFFIPYFFTDGVTAVYLKEKC</sequence>
<protein>
    <submittedName>
        <fullName evidence="2">Uncharacterized protein</fullName>
    </submittedName>
</protein>
<keyword evidence="1" id="KW-1133">Transmembrane helix</keyword>
<evidence type="ECO:0000313" key="2">
    <source>
        <dbReference type="EMBL" id="OXU26181.1"/>
    </source>
</evidence>
<feature type="transmembrane region" description="Helical" evidence="1">
    <location>
        <begin position="40"/>
        <end position="57"/>
    </location>
</feature>
<feature type="non-terminal residue" evidence="2">
    <location>
        <position position="1"/>
    </location>
</feature>
<accession>A0A232F5T7</accession>
<dbReference type="AlphaFoldDB" id="A0A232F5T7"/>
<keyword evidence="3" id="KW-1185">Reference proteome</keyword>
<keyword evidence="1" id="KW-0472">Membrane</keyword>
<reference evidence="2 3" key="1">
    <citation type="journal article" date="2017" name="Curr. Biol.">
        <title>The Evolution of Venom by Co-option of Single-Copy Genes.</title>
        <authorList>
            <person name="Martinson E.O."/>
            <person name="Mrinalini"/>
            <person name="Kelkar Y.D."/>
            <person name="Chang C.H."/>
            <person name="Werren J.H."/>
        </authorList>
    </citation>
    <scope>NUCLEOTIDE SEQUENCE [LARGE SCALE GENOMIC DNA]</scope>
    <source>
        <strain evidence="2 3">Alberta</strain>
        <tissue evidence="2">Whole body</tissue>
    </source>
</reference>
<gene>
    <name evidence="2" type="ORF">TSAR_014422</name>
</gene>
<dbReference type="EMBL" id="NNAY01000857">
    <property type="protein sequence ID" value="OXU26181.1"/>
    <property type="molecule type" value="Genomic_DNA"/>
</dbReference>
<evidence type="ECO:0000256" key="1">
    <source>
        <dbReference type="SAM" id="Phobius"/>
    </source>
</evidence>
<dbReference type="Proteomes" id="UP000215335">
    <property type="component" value="Unassembled WGS sequence"/>
</dbReference>
<proteinExistence type="predicted"/>